<organism evidence="1 2">
    <name type="scientific">Actinoallomurus iriomotensis</name>
    <dbReference type="NCBI Taxonomy" id="478107"/>
    <lineage>
        <taxon>Bacteria</taxon>
        <taxon>Bacillati</taxon>
        <taxon>Actinomycetota</taxon>
        <taxon>Actinomycetes</taxon>
        <taxon>Streptosporangiales</taxon>
        <taxon>Thermomonosporaceae</taxon>
        <taxon>Actinoallomurus</taxon>
    </lineage>
</organism>
<name>A0A9W6VP31_9ACTN</name>
<evidence type="ECO:0000313" key="2">
    <source>
        <dbReference type="Proteomes" id="UP001165135"/>
    </source>
</evidence>
<protein>
    <submittedName>
        <fullName evidence="1">Uncharacterized protein</fullName>
    </submittedName>
</protein>
<gene>
    <name evidence="1" type="ORF">Airi01_026610</name>
</gene>
<proteinExistence type="predicted"/>
<comment type="caution">
    <text evidence="1">The sequence shown here is derived from an EMBL/GenBank/DDBJ whole genome shotgun (WGS) entry which is preliminary data.</text>
</comment>
<reference evidence="1" key="1">
    <citation type="submission" date="2023-03" db="EMBL/GenBank/DDBJ databases">
        <title>Actinoallomurus iriomotensis NBRC 103681.</title>
        <authorList>
            <person name="Ichikawa N."/>
            <person name="Sato H."/>
            <person name="Tonouchi N."/>
        </authorList>
    </citation>
    <scope>NUCLEOTIDE SEQUENCE</scope>
    <source>
        <strain evidence="1">NBRC 103681</strain>
    </source>
</reference>
<dbReference type="EMBL" id="BSTJ01000003">
    <property type="protein sequence ID" value="GLY74394.1"/>
    <property type="molecule type" value="Genomic_DNA"/>
</dbReference>
<sequence>MNIGYQDRELELITHLCRRLAALGLSVGMSDARPAAVIRTRNEPTLTITVDASGDCFEWSEGAHRHPVADPSGAAAAIVEYVKAQRSRPGGLS</sequence>
<dbReference type="AlphaFoldDB" id="A0A9W6VP31"/>
<accession>A0A9W6VP31</accession>
<dbReference type="Proteomes" id="UP001165135">
    <property type="component" value="Unassembled WGS sequence"/>
</dbReference>
<evidence type="ECO:0000313" key="1">
    <source>
        <dbReference type="EMBL" id="GLY74394.1"/>
    </source>
</evidence>